<organism evidence="2 3">
    <name type="scientific">Neokomagataea tanensis</name>
    <dbReference type="NCBI Taxonomy" id="661191"/>
    <lineage>
        <taxon>Bacteria</taxon>
        <taxon>Pseudomonadati</taxon>
        <taxon>Pseudomonadota</taxon>
        <taxon>Alphaproteobacteria</taxon>
        <taxon>Acetobacterales</taxon>
        <taxon>Acetobacteraceae</taxon>
        <taxon>Neokomagataea</taxon>
    </lineage>
</organism>
<name>A0A4Y6V3T6_9PROT</name>
<feature type="compositionally biased region" description="Polar residues" evidence="1">
    <location>
        <begin position="79"/>
        <end position="97"/>
    </location>
</feature>
<proteinExistence type="predicted"/>
<evidence type="ECO:0000313" key="3">
    <source>
        <dbReference type="Proteomes" id="UP000317214"/>
    </source>
</evidence>
<evidence type="ECO:0000313" key="2">
    <source>
        <dbReference type="EMBL" id="QDH24613.1"/>
    </source>
</evidence>
<dbReference type="OrthoDB" id="171388at204441"/>
<accession>A0A4Y6V3T6</accession>
<sequence length="97" mass="10673">MLVQAHRFITLNQRLGNASTLTPGDIVDLAAFYQAGFPSEKAQNAALRKVLRQMDLPVKEFARDLHRVKALYDLLKGPSGSTKSPKDTSSLPSLPRP</sequence>
<dbReference type="Proteomes" id="UP000317214">
    <property type="component" value="Chromosome"/>
</dbReference>
<dbReference type="EMBL" id="CP032485">
    <property type="protein sequence ID" value="QDH24613.1"/>
    <property type="molecule type" value="Genomic_DNA"/>
</dbReference>
<reference evidence="2 3" key="1">
    <citation type="submission" date="2018-09" db="EMBL/GenBank/DDBJ databases">
        <title>The complete genome sequence of Neokomagataea tanensis NBRC 106556(T).</title>
        <authorList>
            <person name="Chua K.-O."/>
            <person name="See-Too W.-S."/>
            <person name="Hong K.-W."/>
            <person name="Yin W.-F."/>
            <person name="Chan K.-G."/>
        </authorList>
    </citation>
    <scope>NUCLEOTIDE SEQUENCE [LARGE SCALE GENOMIC DNA]</scope>
    <source>
        <strain evidence="3">AH13 \ NBRC 106556</strain>
    </source>
</reference>
<feature type="region of interest" description="Disordered" evidence="1">
    <location>
        <begin position="75"/>
        <end position="97"/>
    </location>
</feature>
<dbReference type="AlphaFoldDB" id="A0A4Y6V3T6"/>
<protein>
    <submittedName>
        <fullName evidence="2">Uncharacterized protein</fullName>
    </submittedName>
</protein>
<gene>
    <name evidence="2" type="ORF">D5366_04440</name>
</gene>
<dbReference type="KEGG" id="ntn:D5366_04440"/>
<dbReference type="RefSeq" id="WP_141492456.1">
    <property type="nucleotide sequence ID" value="NZ_CP032485.1"/>
</dbReference>
<keyword evidence="3" id="KW-1185">Reference proteome</keyword>
<evidence type="ECO:0000256" key="1">
    <source>
        <dbReference type="SAM" id="MobiDB-lite"/>
    </source>
</evidence>